<dbReference type="PRINTS" id="PR00080">
    <property type="entry name" value="SDRFAMILY"/>
</dbReference>
<dbReference type="InterPro" id="IPR002347">
    <property type="entry name" value="SDR_fam"/>
</dbReference>
<comment type="caution">
    <text evidence="5">The sequence shown here is derived from an EMBL/GenBank/DDBJ whole genome shotgun (WGS) entry which is preliminary data.</text>
</comment>
<proteinExistence type="inferred from homology"/>
<feature type="domain" description="Ketoreductase" evidence="4">
    <location>
        <begin position="29"/>
        <end position="211"/>
    </location>
</feature>
<evidence type="ECO:0000259" key="4">
    <source>
        <dbReference type="SMART" id="SM00822"/>
    </source>
</evidence>
<dbReference type="InterPro" id="IPR057326">
    <property type="entry name" value="KR_dom"/>
</dbReference>
<reference evidence="5 6" key="1">
    <citation type="submission" date="2019-10" db="EMBL/GenBank/DDBJ databases">
        <title>Extracellular Electron Transfer in a Candidatus Methanoperedens spp. Enrichment Culture.</title>
        <authorList>
            <person name="Berger S."/>
            <person name="Rangel Shaw D."/>
            <person name="Berben T."/>
            <person name="In 'T Zandt M."/>
            <person name="Frank J."/>
            <person name="Reimann J."/>
            <person name="Jetten M.S.M."/>
            <person name="Welte C.U."/>
        </authorList>
    </citation>
    <scope>NUCLEOTIDE SEQUENCE [LARGE SCALE GENOMIC DNA]</scope>
    <source>
        <strain evidence="5">SB12</strain>
    </source>
</reference>
<dbReference type="PANTHER" id="PTHR44196">
    <property type="entry name" value="DEHYDROGENASE/REDUCTASE SDR FAMILY MEMBER 7B"/>
    <property type="match status" value="1"/>
</dbReference>
<comment type="similarity">
    <text evidence="1 3">Belongs to the short-chain dehydrogenases/reductases (SDR) family.</text>
</comment>
<gene>
    <name evidence="5" type="ORF">F9K24_19595</name>
</gene>
<accession>A0A833GY58</accession>
<dbReference type="InterPro" id="IPR020904">
    <property type="entry name" value="Sc_DH/Rdtase_CS"/>
</dbReference>
<dbReference type="AlphaFoldDB" id="A0A833GY58"/>
<evidence type="ECO:0000313" key="5">
    <source>
        <dbReference type="EMBL" id="KAB2929492.1"/>
    </source>
</evidence>
<dbReference type="PANTHER" id="PTHR44196:SF1">
    <property type="entry name" value="DEHYDROGENASE_REDUCTASE SDR FAMILY MEMBER 7B"/>
    <property type="match status" value="1"/>
</dbReference>
<dbReference type="SMART" id="SM00822">
    <property type="entry name" value="PKS_KR"/>
    <property type="match status" value="1"/>
</dbReference>
<evidence type="ECO:0000256" key="2">
    <source>
        <dbReference type="ARBA" id="ARBA00023002"/>
    </source>
</evidence>
<organism evidence="5 6">
    <name type="scientific">Leptonema illini</name>
    <dbReference type="NCBI Taxonomy" id="183"/>
    <lineage>
        <taxon>Bacteria</taxon>
        <taxon>Pseudomonadati</taxon>
        <taxon>Spirochaetota</taxon>
        <taxon>Spirochaetia</taxon>
        <taxon>Leptospirales</taxon>
        <taxon>Leptospiraceae</taxon>
        <taxon>Leptonema</taxon>
    </lineage>
</organism>
<evidence type="ECO:0000256" key="1">
    <source>
        <dbReference type="ARBA" id="ARBA00006484"/>
    </source>
</evidence>
<evidence type="ECO:0000313" key="6">
    <source>
        <dbReference type="Proteomes" id="UP000460298"/>
    </source>
</evidence>
<dbReference type="GO" id="GO:0016020">
    <property type="term" value="C:membrane"/>
    <property type="evidence" value="ECO:0007669"/>
    <property type="project" value="TreeGrafter"/>
</dbReference>
<name>A0A833GY58_9LEPT</name>
<dbReference type="Proteomes" id="UP000460298">
    <property type="component" value="Unassembled WGS sequence"/>
</dbReference>
<dbReference type="PROSITE" id="PS00061">
    <property type="entry name" value="ADH_SHORT"/>
    <property type="match status" value="1"/>
</dbReference>
<dbReference type="EMBL" id="WBUI01000030">
    <property type="protein sequence ID" value="KAB2929492.1"/>
    <property type="molecule type" value="Genomic_DNA"/>
</dbReference>
<sequence length="286" mass="30802">MKRGGRMICIARIDGEHKDRGKEMSFENRTVWITGASSGIGEALVHAFARRNANVVLSARRADELERVRREASLTDDRSAVVPLDLADPSAFPAAIEAVQKRWGGVHVLVNNGGISQRSLAKDTDLSISRRIFDTNFFGTIELTRQALPLMKSGSRIVVISSVVGKVATPLRSSYAASKHALHGYFDSLRAELHDEGIGVTVILPGYVRTNVSLNALTATGGAQGTMDSSTAAGMEPSELARRILRSIEKGERESVIAGSKESLGILLSRFAPGLLARVVRKAQVT</sequence>
<dbReference type="GO" id="GO:0016491">
    <property type="term" value="F:oxidoreductase activity"/>
    <property type="evidence" value="ECO:0007669"/>
    <property type="project" value="UniProtKB-KW"/>
</dbReference>
<dbReference type="InterPro" id="IPR036291">
    <property type="entry name" value="NAD(P)-bd_dom_sf"/>
</dbReference>
<dbReference type="PRINTS" id="PR00081">
    <property type="entry name" value="GDHRDH"/>
</dbReference>
<dbReference type="CDD" id="cd05332">
    <property type="entry name" value="11beta-HSD1_like_SDR_c"/>
    <property type="match status" value="1"/>
</dbReference>
<evidence type="ECO:0000256" key="3">
    <source>
        <dbReference type="RuleBase" id="RU000363"/>
    </source>
</evidence>
<dbReference type="Gene3D" id="3.40.50.720">
    <property type="entry name" value="NAD(P)-binding Rossmann-like Domain"/>
    <property type="match status" value="1"/>
</dbReference>
<protein>
    <submittedName>
        <fullName evidence="5">SDR family oxidoreductase</fullName>
    </submittedName>
</protein>
<dbReference type="Pfam" id="PF00106">
    <property type="entry name" value="adh_short"/>
    <property type="match status" value="1"/>
</dbReference>
<keyword evidence="2" id="KW-0560">Oxidoreductase</keyword>
<dbReference type="SUPFAM" id="SSF51735">
    <property type="entry name" value="NAD(P)-binding Rossmann-fold domains"/>
    <property type="match status" value="1"/>
</dbReference>
<dbReference type="NCBIfam" id="NF004825">
    <property type="entry name" value="PRK06181.1"/>
    <property type="match status" value="1"/>
</dbReference>